<dbReference type="AlphaFoldDB" id="A0A0F9CW88"/>
<sequence length="64" mass="6667">KNRPPPTVALDGGLVTGGVTTAQGRTVALRLTAIGVEGDSRGEVGIDPEFCRFLFGSIIRHCAD</sequence>
<proteinExistence type="predicted"/>
<protein>
    <submittedName>
        <fullName evidence="1">Uncharacterized protein</fullName>
    </submittedName>
</protein>
<organism evidence="1">
    <name type="scientific">marine sediment metagenome</name>
    <dbReference type="NCBI Taxonomy" id="412755"/>
    <lineage>
        <taxon>unclassified sequences</taxon>
        <taxon>metagenomes</taxon>
        <taxon>ecological metagenomes</taxon>
    </lineage>
</organism>
<gene>
    <name evidence="1" type="ORF">LCGC14_2273470</name>
</gene>
<evidence type="ECO:0000313" key="1">
    <source>
        <dbReference type="EMBL" id="KKL53638.1"/>
    </source>
</evidence>
<reference evidence="1" key="1">
    <citation type="journal article" date="2015" name="Nature">
        <title>Complex archaea that bridge the gap between prokaryotes and eukaryotes.</title>
        <authorList>
            <person name="Spang A."/>
            <person name="Saw J.H."/>
            <person name="Jorgensen S.L."/>
            <person name="Zaremba-Niedzwiedzka K."/>
            <person name="Martijn J."/>
            <person name="Lind A.E."/>
            <person name="van Eijk R."/>
            <person name="Schleper C."/>
            <person name="Guy L."/>
            <person name="Ettema T.J."/>
        </authorList>
    </citation>
    <scope>NUCLEOTIDE SEQUENCE</scope>
</reference>
<dbReference type="EMBL" id="LAZR01031478">
    <property type="protein sequence ID" value="KKL53638.1"/>
    <property type="molecule type" value="Genomic_DNA"/>
</dbReference>
<feature type="non-terminal residue" evidence="1">
    <location>
        <position position="1"/>
    </location>
</feature>
<comment type="caution">
    <text evidence="1">The sequence shown here is derived from an EMBL/GenBank/DDBJ whole genome shotgun (WGS) entry which is preliminary data.</text>
</comment>
<name>A0A0F9CW88_9ZZZZ</name>
<accession>A0A0F9CW88</accession>